<proteinExistence type="predicted"/>
<feature type="region of interest" description="Disordered" evidence="1">
    <location>
        <begin position="252"/>
        <end position="272"/>
    </location>
</feature>
<gene>
    <name evidence="2" type="ORF">NQF86_09010</name>
</gene>
<protein>
    <recommendedName>
        <fullName evidence="4">DUF2125 domain-containing protein</fullName>
    </recommendedName>
</protein>
<dbReference type="RefSeq" id="WP_266117318.1">
    <property type="nucleotide sequence ID" value="NZ_JANIDY010000006.1"/>
</dbReference>
<sequence length="401" mass="44321">MTRTRRHFILALTLLLIALIGGSWGAYLHTQTVLSRQLAHLATQSLPSDGPTPTLSIQNSQASGWPFGAWRTLYGVAFHTHLNGADLAGATPTLRLGGNWLDWALALTTRQELPLQLPQGIILRMVRHGKSLTLHMNKTRLRISRDSIPCPPTALCPHGTLPLYRAHFHIAGLELASSRLPYRLTLLHIAGMIRFAPQSLSHPDPALQNRALLSAALTAEELRYPSSWLQNFRIRNVSSKFALLPYAASPMPPQLHKDPDPTDHENDNNPAWPDISLRLRVHELSATIHPSTQTEQEAPPPHISLGGDLYVPAFSGMISVSLTNWQGPLHGFLTSAWFQHNIPPSTQSLLDDMMNSPRMLSLASHPLTVTIPLDHGVPPGLSSERLQTLYDRLHQLAPSRP</sequence>
<evidence type="ECO:0000313" key="2">
    <source>
        <dbReference type="EMBL" id="MCX5618795.1"/>
    </source>
</evidence>
<dbReference type="Proteomes" id="UP001165576">
    <property type="component" value="Unassembled WGS sequence"/>
</dbReference>
<organism evidence="2 3">
    <name type="scientific">Bombella pluederhausensis</name>
    <dbReference type="NCBI Taxonomy" id="2967336"/>
    <lineage>
        <taxon>Bacteria</taxon>
        <taxon>Pseudomonadati</taxon>
        <taxon>Pseudomonadota</taxon>
        <taxon>Alphaproteobacteria</taxon>
        <taxon>Acetobacterales</taxon>
        <taxon>Acetobacteraceae</taxon>
        <taxon>Bombella</taxon>
    </lineage>
</organism>
<accession>A0ABT3WKT9</accession>
<reference evidence="2" key="1">
    <citation type="submission" date="2022-07" db="EMBL/GenBank/DDBJ databases">
        <title>Bombella genomes.</title>
        <authorList>
            <person name="Harer L."/>
            <person name="Styblova S."/>
            <person name="Ehrmann M."/>
        </authorList>
    </citation>
    <scope>NUCLEOTIDE SEQUENCE</scope>
    <source>
        <strain evidence="2">TMW 2.2543</strain>
    </source>
</reference>
<evidence type="ECO:0000313" key="3">
    <source>
        <dbReference type="Proteomes" id="UP001165576"/>
    </source>
</evidence>
<name>A0ABT3WKT9_9PROT</name>
<keyword evidence="3" id="KW-1185">Reference proteome</keyword>
<evidence type="ECO:0008006" key="4">
    <source>
        <dbReference type="Google" id="ProtNLM"/>
    </source>
</evidence>
<dbReference type="EMBL" id="JANIDY010000006">
    <property type="protein sequence ID" value="MCX5618795.1"/>
    <property type="molecule type" value="Genomic_DNA"/>
</dbReference>
<feature type="compositionally biased region" description="Basic and acidic residues" evidence="1">
    <location>
        <begin position="255"/>
        <end position="267"/>
    </location>
</feature>
<comment type="caution">
    <text evidence="2">The sequence shown here is derived from an EMBL/GenBank/DDBJ whole genome shotgun (WGS) entry which is preliminary data.</text>
</comment>
<evidence type="ECO:0000256" key="1">
    <source>
        <dbReference type="SAM" id="MobiDB-lite"/>
    </source>
</evidence>